<sequence length="91" mass="10415">MNSPLIYKFQDKAYTIGKRELFKEKDSVLSSQVLGFENSVLRTQHYVESDKASPSDPFDQYTTSSELSSSSSSSSEVKSKRETPWTEEEHR</sequence>
<organism evidence="2 3">
    <name type="scientific">Liquidambar formosana</name>
    <name type="common">Formosan gum</name>
    <dbReference type="NCBI Taxonomy" id="63359"/>
    <lineage>
        <taxon>Eukaryota</taxon>
        <taxon>Viridiplantae</taxon>
        <taxon>Streptophyta</taxon>
        <taxon>Embryophyta</taxon>
        <taxon>Tracheophyta</taxon>
        <taxon>Spermatophyta</taxon>
        <taxon>Magnoliopsida</taxon>
        <taxon>eudicotyledons</taxon>
        <taxon>Gunneridae</taxon>
        <taxon>Pentapetalae</taxon>
        <taxon>Saxifragales</taxon>
        <taxon>Altingiaceae</taxon>
        <taxon>Liquidambar</taxon>
    </lineage>
</organism>
<protein>
    <submittedName>
        <fullName evidence="2">Uncharacterized protein</fullName>
    </submittedName>
</protein>
<comment type="caution">
    <text evidence="2">The sequence shown here is derived from an EMBL/GenBank/DDBJ whole genome shotgun (WGS) entry which is preliminary data.</text>
</comment>
<keyword evidence="3" id="KW-1185">Reference proteome</keyword>
<feature type="region of interest" description="Disordered" evidence="1">
    <location>
        <begin position="47"/>
        <end position="91"/>
    </location>
</feature>
<evidence type="ECO:0000256" key="1">
    <source>
        <dbReference type="SAM" id="MobiDB-lite"/>
    </source>
</evidence>
<feature type="compositionally biased region" description="Basic and acidic residues" evidence="1">
    <location>
        <begin position="77"/>
        <end position="91"/>
    </location>
</feature>
<feature type="compositionally biased region" description="Low complexity" evidence="1">
    <location>
        <begin position="64"/>
        <end position="76"/>
    </location>
</feature>
<dbReference type="AlphaFoldDB" id="A0AAP0WYP0"/>
<evidence type="ECO:0000313" key="3">
    <source>
        <dbReference type="Proteomes" id="UP001415857"/>
    </source>
</evidence>
<name>A0AAP0WYP0_LIQFO</name>
<accession>A0AAP0WYP0</accession>
<reference evidence="2 3" key="1">
    <citation type="journal article" date="2024" name="Plant J.">
        <title>Genome sequences and population genomics reveal climatic adaptation and genomic divergence between two closely related sweetgum species.</title>
        <authorList>
            <person name="Xu W.Q."/>
            <person name="Ren C.Q."/>
            <person name="Zhang X.Y."/>
            <person name="Comes H.P."/>
            <person name="Liu X.H."/>
            <person name="Li Y.G."/>
            <person name="Kettle C.J."/>
            <person name="Jalonen R."/>
            <person name="Gaisberger H."/>
            <person name="Ma Y.Z."/>
            <person name="Qiu Y.X."/>
        </authorList>
    </citation>
    <scope>NUCLEOTIDE SEQUENCE [LARGE SCALE GENOMIC DNA]</scope>
    <source>
        <strain evidence="2">Hangzhou</strain>
    </source>
</reference>
<proteinExistence type="predicted"/>
<gene>
    <name evidence="2" type="ORF">L1049_012276</name>
</gene>
<dbReference type="EMBL" id="JBBPBK010000006">
    <property type="protein sequence ID" value="KAK9284017.1"/>
    <property type="molecule type" value="Genomic_DNA"/>
</dbReference>
<dbReference type="Proteomes" id="UP001415857">
    <property type="component" value="Unassembled WGS sequence"/>
</dbReference>
<evidence type="ECO:0000313" key="2">
    <source>
        <dbReference type="EMBL" id="KAK9284017.1"/>
    </source>
</evidence>